<proteinExistence type="inferred from homology"/>
<dbReference type="RefSeq" id="XP_034099838.1">
    <property type="nucleotide sequence ID" value="XM_034243947.2"/>
</dbReference>
<evidence type="ECO:0000313" key="10">
    <source>
        <dbReference type="RefSeq" id="XP_034099838.1"/>
    </source>
</evidence>
<dbReference type="InterPro" id="IPR046471">
    <property type="entry name" value="IntS14_C"/>
</dbReference>
<dbReference type="GO" id="GO:0034472">
    <property type="term" value="P:snRNA 3'-end processing"/>
    <property type="evidence" value="ECO:0007669"/>
    <property type="project" value="TreeGrafter"/>
</dbReference>
<evidence type="ECO:0000259" key="7">
    <source>
        <dbReference type="Pfam" id="PF19435"/>
    </source>
</evidence>
<dbReference type="Gene3D" id="3.40.50.410">
    <property type="entry name" value="von Willebrand factor, type A domain"/>
    <property type="match status" value="1"/>
</dbReference>
<organism evidence="9 10">
    <name type="scientific">Drosophila albomicans</name>
    <name type="common">Fruit fly</name>
    <dbReference type="NCBI Taxonomy" id="7291"/>
    <lineage>
        <taxon>Eukaryota</taxon>
        <taxon>Metazoa</taxon>
        <taxon>Ecdysozoa</taxon>
        <taxon>Arthropoda</taxon>
        <taxon>Hexapoda</taxon>
        <taxon>Insecta</taxon>
        <taxon>Pterygota</taxon>
        <taxon>Neoptera</taxon>
        <taxon>Endopterygota</taxon>
        <taxon>Diptera</taxon>
        <taxon>Brachycera</taxon>
        <taxon>Muscomorpha</taxon>
        <taxon>Ephydroidea</taxon>
        <taxon>Drosophilidae</taxon>
        <taxon>Drosophila</taxon>
    </lineage>
</organism>
<comment type="similarity">
    <text evidence="4">Belongs to the Integrator subunit 14 family.</text>
</comment>
<feature type="domain" description="Integrator complex subunit 14 beta-barrel" evidence="7">
    <location>
        <begin position="351"/>
        <end position="428"/>
    </location>
</feature>
<dbReference type="SUPFAM" id="SSF53300">
    <property type="entry name" value="vWA-like"/>
    <property type="match status" value="1"/>
</dbReference>
<feature type="domain" description="VWFA" evidence="6">
    <location>
        <begin position="3"/>
        <end position="113"/>
    </location>
</feature>
<sequence>MPTIIALDASLSMLRPVPGRNEHTYQSLALKGIQHLLDNLTAAGKLEHLALVAYSTVCELKVDFTRDYDQIRQAIKKIEPMDKACLLTMLKTSVSLMATWGTQNLLQLVVFTDCGAGFGSTSIAGFLENYANKSAAETEFAWLKTLAHYQLNFICLGVHGDLHFTRGVALHQQLLDNAGLKGQLFMPKPLKTATENGDANSGVSHKSELGRTALFELIERLCESSYKATEVTLKCGHYFRLESQVLLWPPPKPYEQPALYGGETTMRHIEQRIDVCGFLALGDIGSPATFSRHWVLAKVEREKPPGRRSGSLTSAAKSPKLTLDTGNNPNFELEKLEQDIREFYTKEPSKEAAEESGDDADVVVVKPQQTPAQQEQQKDTLCVLLHGALKLESMAALVLLGEKWFGFMYAYNDVKKKSNFVLNILPPGSHVIPWLGDLELLGFPEDLAPGETASFPVRAERRSYSQSSVVWIRQASLQSDVQKVLRHAKKMPDKTQHFYKELNRIRRAALALGFVELLEALALLLEKECAQLTLNGSVSSECTLQLQHAATELRKTSNRDIKSTIVPLQKAATAAVAEGSTATAATPAAAAPAGYLYN</sequence>
<dbReference type="InterPro" id="IPR036465">
    <property type="entry name" value="vWFA_dom_sf"/>
</dbReference>
<dbReference type="AlphaFoldDB" id="A0A6P8WKP3"/>
<evidence type="ECO:0000259" key="6">
    <source>
        <dbReference type="Pfam" id="PF13519"/>
    </source>
</evidence>
<feature type="domain" description="Integrator complex subunit 14 C-terminal" evidence="8">
    <location>
        <begin position="469"/>
        <end position="570"/>
    </location>
</feature>
<dbReference type="Pfam" id="PF13519">
    <property type="entry name" value="VWA_2"/>
    <property type="match status" value="1"/>
</dbReference>
<evidence type="ECO:0000256" key="3">
    <source>
        <dbReference type="ARBA" id="ARBA00023242"/>
    </source>
</evidence>
<dbReference type="Pfam" id="PF20504">
    <property type="entry name" value="IntS14_C"/>
    <property type="match status" value="1"/>
</dbReference>
<name>A0A6P8WKP3_DROAB</name>
<keyword evidence="9" id="KW-1185">Reference proteome</keyword>
<dbReference type="PANTHER" id="PTHR13532">
    <property type="match status" value="1"/>
</dbReference>
<dbReference type="Pfam" id="PF19435">
    <property type="entry name" value="IntS14_b-barrel"/>
    <property type="match status" value="2"/>
</dbReference>
<comment type="subcellular location">
    <subcellularLocation>
        <location evidence="1">Nucleus</location>
    </subcellularLocation>
</comment>
<evidence type="ECO:0000313" key="9">
    <source>
        <dbReference type="Proteomes" id="UP000515160"/>
    </source>
</evidence>
<dbReference type="OrthoDB" id="2374335at2759"/>
<evidence type="ECO:0000256" key="1">
    <source>
        <dbReference type="ARBA" id="ARBA00004123"/>
    </source>
</evidence>
<evidence type="ECO:0000259" key="8">
    <source>
        <dbReference type="Pfam" id="PF20504"/>
    </source>
</evidence>
<dbReference type="PANTHER" id="PTHR13532:SF3">
    <property type="entry name" value="INTEGRATOR COMPLEX SUBUNIT 14"/>
    <property type="match status" value="1"/>
</dbReference>
<dbReference type="InterPro" id="IPR045814">
    <property type="entry name" value="IntS14_b-barrel"/>
</dbReference>
<gene>
    <name evidence="10" type="primary">LOC117565002</name>
</gene>
<feature type="region of interest" description="Disordered" evidence="5">
    <location>
        <begin position="302"/>
        <end position="329"/>
    </location>
</feature>
<accession>A0A6P8WKP3</accession>
<dbReference type="Proteomes" id="UP000515160">
    <property type="component" value="Chromosome 2L"/>
</dbReference>
<feature type="domain" description="Integrator complex subunit 14 beta-barrel" evidence="7">
    <location>
        <begin position="226"/>
        <end position="331"/>
    </location>
</feature>
<keyword evidence="3" id="KW-0539">Nucleus</keyword>
<reference evidence="10" key="1">
    <citation type="submission" date="2025-08" db="UniProtKB">
        <authorList>
            <consortium name="RefSeq"/>
        </authorList>
    </citation>
    <scope>IDENTIFICATION</scope>
    <source>
        <strain evidence="10">15112-1751.03</strain>
        <tissue evidence="10">Whole Adult</tissue>
    </source>
</reference>
<evidence type="ECO:0000256" key="4">
    <source>
        <dbReference type="ARBA" id="ARBA00061449"/>
    </source>
</evidence>
<dbReference type="CTD" id="81556"/>
<protein>
    <recommendedName>
        <fullName evidence="2">Integrator complex subunit 14</fullName>
    </recommendedName>
</protein>
<dbReference type="InterPro" id="IPR039841">
    <property type="entry name" value="INTS14"/>
</dbReference>
<evidence type="ECO:0000256" key="5">
    <source>
        <dbReference type="SAM" id="MobiDB-lite"/>
    </source>
</evidence>
<dbReference type="GO" id="GO:0032039">
    <property type="term" value="C:integrator complex"/>
    <property type="evidence" value="ECO:0007669"/>
    <property type="project" value="InterPro"/>
</dbReference>
<dbReference type="InterPro" id="IPR002035">
    <property type="entry name" value="VWF_A"/>
</dbReference>
<evidence type="ECO:0000256" key="2">
    <source>
        <dbReference type="ARBA" id="ARBA00016816"/>
    </source>
</evidence>
<dbReference type="GeneID" id="117565002"/>